<evidence type="ECO:0000313" key="2">
    <source>
        <dbReference type="EMBL" id="EXX74460.1"/>
    </source>
</evidence>
<feature type="signal peptide" evidence="1">
    <location>
        <begin position="1"/>
        <end position="24"/>
    </location>
</feature>
<dbReference type="InterPro" id="IPR006597">
    <property type="entry name" value="Sel1-like"/>
</dbReference>
<keyword evidence="3" id="KW-1185">Reference proteome</keyword>
<dbReference type="EMBL" id="JEMT01012878">
    <property type="protein sequence ID" value="EXX74460.1"/>
    <property type="molecule type" value="Genomic_DNA"/>
</dbReference>
<evidence type="ECO:0000256" key="1">
    <source>
        <dbReference type="SAM" id="SignalP"/>
    </source>
</evidence>
<gene>
    <name evidence="2" type="ORF">RirG_050910</name>
</gene>
<name>A0A015K4C6_RHIIW</name>
<sequence>MISSSLFCASLFPLLAAILYHSTAFSLSISVPIPFSQQYPKYGNAQCSLGYKYENGKGIDQDLKEAIYWYKKAAENGHVAAYYCLGKCYQDGIGIEKNEVKAFDHYKKSAEKGYLNGIYILGYCCENGIGTEIDKEKAVEWYKIAAKRGNKDAQKRLLELSNS</sequence>
<dbReference type="Gene3D" id="1.25.40.10">
    <property type="entry name" value="Tetratricopeptide repeat domain"/>
    <property type="match status" value="1"/>
</dbReference>
<dbReference type="Proteomes" id="UP000022910">
    <property type="component" value="Unassembled WGS sequence"/>
</dbReference>
<organism evidence="2 3">
    <name type="scientific">Rhizophagus irregularis (strain DAOM 197198w)</name>
    <name type="common">Glomus intraradices</name>
    <dbReference type="NCBI Taxonomy" id="1432141"/>
    <lineage>
        <taxon>Eukaryota</taxon>
        <taxon>Fungi</taxon>
        <taxon>Fungi incertae sedis</taxon>
        <taxon>Mucoromycota</taxon>
        <taxon>Glomeromycotina</taxon>
        <taxon>Glomeromycetes</taxon>
        <taxon>Glomerales</taxon>
        <taxon>Glomeraceae</taxon>
        <taxon>Rhizophagus</taxon>
    </lineage>
</organism>
<reference evidence="2 3" key="1">
    <citation type="submission" date="2014-02" db="EMBL/GenBank/DDBJ databases">
        <title>Single nucleus genome sequencing reveals high similarity among nuclei of an endomycorrhizal fungus.</title>
        <authorList>
            <person name="Lin K."/>
            <person name="Geurts R."/>
            <person name="Zhang Z."/>
            <person name="Limpens E."/>
            <person name="Saunders D.G."/>
            <person name="Mu D."/>
            <person name="Pang E."/>
            <person name="Cao H."/>
            <person name="Cha H."/>
            <person name="Lin T."/>
            <person name="Zhou Q."/>
            <person name="Shang Y."/>
            <person name="Li Y."/>
            <person name="Ivanov S."/>
            <person name="Sharma T."/>
            <person name="Velzen R.V."/>
            <person name="Ruijter N.D."/>
            <person name="Aanen D.K."/>
            <person name="Win J."/>
            <person name="Kamoun S."/>
            <person name="Bisseling T."/>
            <person name="Huang S."/>
        </authorList>
    </citation>
    <scope>NUCLEOTIDE SEQUENCE [LARGE SCALE GENOMIC DNA]</scope>
    <source>
        <strain evidence="3">DAOM197198w</strain>
    </source>
</reference>
<comment type="caution">
    <text evidence="2">The sequence shown here is derived from an EMBL/GenBank/DDBJ whole genome shotgun (WGS) entry which is preliminary data.</text>
</comment>
<protein>
    <submittedName>
        <fullName evidence="2">Skt5p</fullName>
    </submittedName>
</protein>
<dbReference type="SMART" id="SM00671">
    <property type="entry name" value="SEL1"/>
    <property type="match status" value="3"/>
</dbReference>
<evidence type="ECO:0000313" key="3">
    <source>
        <dbReference type="Proteomes" id="UP000022910"/>
    </source>
</evidence>
<dbReference type="SUPFAM" id="SSF81901">
    <property type="entry name" value="HCP-like"/>
    <property type="match status" value="1"/>
</dbReference>
<dbReference type="PANTHER" id="PTHR43628:SF1">
    <property type="entry name" value="CHITIN SYNTHASE REGULATORY FACTOR 2-RELATED"/>
    <property type="match status" value="1"/>
</dbReference>
<feature type="chain" id="PRO_5001474730" evidence="1">
    <location>
        <begin position="25"/>
        <end position="163"/>
    </location>
</feature>
<keyword evidence="1" id="KW-0732">Signal</keyword>
<dbReference type="Pfam" id="PF08238">
    <property type="entry name" value="Sel1"/>
    <property type="match status" value="3"/>
</dbReference>
<dbReference type="OrthoDB" id="2384430at2759"/>
<dbReference type="InterPro" id="IPR011990">
    <property type="entry name" value="TPR-like_helical_dom_sf"/>
</dbReference>
<dbReference type="PANTHER" id="PTHR43628">
    <property type="entry name" value="ACTIVATOR OF C KINASE PROTEIN 1-RELATED"/>
    <property type="match status" value="1"/>
</dbReference>
<proteinExistence type="predicted"/>
<dbReference type="HOGENOM" id="CLU_1627973_0_0_1"/>
<dbReference type="AlphaFoldDB" id="A0A015K4C6"/>
<dbReference type="InterPro" id="IPR052945">
    <property type="entry name" value="Mitotic_Regulator"/>
</dbReference>
<accession>A0A015K4C6</accession>